<accession>A0A9D4ELR4</accession>
<feature type="domain" description="Galaxin-like repeats" evidence="1">
    <location>
        <begin position="13"/>
        <end position="58"/>
    </location>
</feature>
<comment type="caution">
    <text evidence="2">The sequence shown here is derived from an EMBL/GenBank/DDBJ whole genome shotgun (WGS) entry which is preliminary data.</text>
</comment>
<reference evidence="2" key="2">
    <citation type="submission" date="2020-11" db="EMBL/GenBank/DDBJ databases">
        <authorList>
            <person name="McCartney M.A."/>
            <person name="Auch B."/>
            <person name="Kono T."/>
            <person name="Mallez S."/>
            <person name="Becker A."/>
            <person name="Gohl D.M."/>
            <person name="Silverstein K.A.T."/>
            <person name="Koren S."/>
            <person name="Bechman K.B."/>
            <person name="Herman A."/>
            <person name="Abrahante J.E."/>
            <person name="Garbe J."/>
        </authorList>
    </citation>
    <scope>NUCLEOTIDE SEQUENCE</scope>
    <source>
        <strain evidence="2">Duluth1</strain>
        <tissue evidence="2">Whole animal</tissue>
    </source>
</reference>
<evidence type="ECO:0000313" key="2">
    <source>
        <dbReference type="EMBL" id="KAH3782230.1"/>
    </source>
</evidence>
<dbReference type="InterPro" id="IPR056601">
    <property type="entry name" value="Galaxin_dom"/>
</dbReference>
<gene>
    <name evidence="2" type="ORF">DPMN_160142</name>
</gene>
<keyword evidence="3" id="KW-1185">Reference proteome</keyword>
<evidence type="ECO:0000259" key="1">
    <source>
        <dbReference type="Pfam" id="PF24748"/>
    </source>
</evidence>
<protein>
    <recommendedName>
        <fullName evidence="1">Galaxin-like repeats domain-containing protein</fullName>
    </recommendedName>
</protein>
<dbReference type="Proteomes" id="UP000828390">
    <property type="component" value="Unassembled WGS sequence"/>
</dbReference>
<dbReference type="AlphaFoldDB" id="A0A9D4ELR4"/>
<evidence type="ECO:0000313" key="3">
    <source>
        <dbReference type="Proteomes" id="UP000828390"/>
    </source>
</evidence>
<dbReference type="Pfam" id="PF24748">
    <property type="entry name" value="Galaxin_repeat"/>
    <property type="match status" value="1"/>
</dbReference>
<reference evidence="2" key="1">
    <citation type="journal article" date="2019" name="bioRxiv">
        <title>The Genome of the Zebra Mussel, Dreissena polymorpha: A Resource for Invasive Species Research.</title>
        <authorList>
            <person name="McCartney M.A."/>
            <person name="Auch B."/>
            <person name="Kono T."/>
            <person name="Mallez S."/>
            <person name="Zhang Y."/>
            <person name="Obille A."/>
            <person name="Becker A."/>
            <person name="Abrahante J.E."/>
            <person name="Garbe J."/>
            <person name="Badalamenti J.P."/>
            <person name="Herman A."/>
            <person name="Mangelson H."/>
            <person name="Liachko I."/>
            <person name="Sullivan S."/>
            <person name="Sone E.D."/>
            <person name="Koren S."/>
            <person name="Silverstein K.A.T."/>
            <person name="Beckman K.B."/>
            <person name="Gohl D.M."/>
        </authorList>
    </citation>
    <scope>NUCLEOTIDE SEQUENCE</scope>
    <source>
        <strain evidence="2">Duluth1</strain>
        <tissue evidence="2">Whole animal</tissue>
    </source>
</reference>
<name>A0A9D4ELR4_DREPO</name>
<sequence length="67" mass="7457">MQLTQSFWFEVTCEGRVIKSEGKICCDDTINDRVAGPYTQCCGNISYDPSQYTCCEGTSLQELVAGY</sequence>
<dbReference type="EMBL" id="JAIWYP010000008">
    <property type="protein sequence ID" value="KAH3782230.1"/>
    <property type="molecule type" value="Genomic_DNA"/>
</dbReference>
<organism evidence="2 3">
    <name type="scientific">Dreissena polymorpha</name>
    <name type="common">Zebra mussel</name>
    <name type="synonym">Mytilus polymorpha</name>
    <dbReference type="NCBI Taxonomy" id="45954"/>
    <lineage>
        <taxon>Eukaryota</taxon>
        <taxon>Metazoa</taxon>
        <taxon>Spiralia</taxon>
        <taxon>Lophotrochozoa</taxon>
        <taxon>Mollusca</taxon>
        <taxon>Bivalvia</taxon>
        <taxon>Autobranchia</taxon>
        <taxon>Heteroconchia</taxon>
        <taxon>Euheterodonta</taxon>
        <taxon>Imparidentia</taxon>
        <taxon>Neoheterodontei</taxon>
        <taxon>Myida</taxon>
        <taxon>Dreissenoidea</taxon>
        <taxon>Dreissenidae</taxon>
        <taxon>Dreissena</taxon>
    </lineage>
</organism>
<proteinExistence type="predicted"/>